<dbReference type="EMBL" id="JABSTV010001249">
    <property type="protein sequence ID" value="KAH7963639.1"/>
    <property type="molecule type" value="Genomic_DNA"/>
</dbReference>
<dbReference type="GO" id="GO:0005886">
    <property type="term" value="C:plasma membrane"/>
    <property type="evidence" value="ECO:0007669"/>
    <property type="project" value="TreeGrafter"/>
</dbReference>
<reference evidence="10" key="2">
    <citation type="submission" date="2021-09" db="EMBL/GenBank/DDBJ databases">
        <authorList>
            <person name="Jia N."/>
            <person name="Wang J."/>
            <person name="Shi W."/>
            <person name="Du L."/>
            <person name="Sun Y."/>
            <person name="Zhan W."/>
            <person name="Jiang J."/>
            <person name="Wang Q."/>
            <person name="Zhang B."/>
            <person name="Ji P."/>
            <person name="Sakyi L.B."/>
            <person name="Cui X."/>
            <person name="Yuan T."/>
            <person name="Jiang B."/>
            <person name="Yang W."/>
            <person name="Lam T.T.-Y."/>
            <person name="Chang Q."/>
            <person name="Ding S."/>
            <person name="Wang X."/>
            <person name="Zhu J."/>
            <person name="Ruan X."/>
            <person name="Zhao L."/>
            <person name="Wei J."/>
            <person name="Que T."/>
            <person name="Du C."/>
            <person name="Cheng J."/>
            <person name="Dai P."/>
            <person name="Han X."/>
            <person name="Huang E."/>
            <person name="Gao Y."/>
            <person name="Liu J."/>
            <person name="Shao H."/>
            <person name="Ye R."/>
            <person name="Li L."/>
            <person name="Wei W."/>
            <person name="Wang X."/>
            <person name="Wang C."/>
            <person name="Huo Q."/>
            <person name="Li W."/>
            <person name="Guo W."/>
            <person name="Chen H."/>
            <person name="Chen S."/>
            <person name="Zhou L."/>
            <person name="Zhou L."/>
            <person name="Ni X."/>
            <person name="Tian J."/>
            <person name="Zhou Y."/>
            <person name="Sheng Y."/>
            <person name="Liu T."/>
            <person name="Pan Y."/>
            <person name="Xia L."/>
            <person name="Li J."/>
            <person name="Zhao F."/>
            <person name="Cao W."/>
        </authorList>
    </citation>
    <scope>NUCLEOTIDE SEQUENCE</scope>
    <source>
        <strain evidence="10">Rsan-2018</strain>
        <tissue evidence="10">Larvae</tissue>
    </source>
</reference>
<name>A0A9D4Q3F7_RHISA</name>
<feature type="domain" description="Peptidase M13 C-terminal" evidence="8">
    <location>
        <begin position="426"/>
        <end position="509"/>
    </location>
</feature>
<protein>
    <submittedName>
        <fullName evidence="10">Uncharacterized protein</fullName>
    </submittedName>
</protein>
<comment type="caution">
    <text evidence="10">The sequence shown here is derived from an EMBL/GenBank/DDBJ whole genome shotgun (WGS) entry which is preliminary data.</text>
</comment>
<evidence type="ECO:0000259" key="8">
    <source>
        <dbReference type="Pfam" id="PF01431"/>
    </source>
</evidence>
<keyword evidence="11" id="KW-1185">Reference proteome</keyword>
<dbReference type="PANTHER" id="PTHR11733:SF241">
    <property type="entry name" value="GH26575P-RELATED"/>
    <property type="match status" value="1"/>
</dbReference>
<gene>
    <name evidence="10" type="ORF">HPB52_022307</name>
</gene>
<organism evidence="10 11">
    <name type="scientific">Rhipicephalus sanguineus</name>
    <name type="common">Brown dog tick</name>
    <name type="synonym">Ixodes sanguineus</name>
    <dbReference type="NCBI Taxonomy" id="34632"/>
    <lineage>
        <taxon>Eukaryota</taxon>
        <taxon>Metazoa</taxon>
        <taxon>Ecdysozoa</taxon>
        <taxon>Arthropoda</taxon>
        <taxon>Chelicerata</taxon>
        <taxon>Arachnida</taxon>
        <taxon>Acari</taxon>
        <taxon>Parasitiformes</taxon>
        <taxon>Ixodida</taxon>
        <taxon>Ixodoidea</taxon>
        <taxon>Ixodidae</taxon>
        <taxon>Rhipicephalinae</taxon>
        <taxon>Rhipicephalus</taxon>
        <taxon>Rhipicephalus</taxon>
    </lineage>
</organism>
<keyword evidence="4" id="KW-0479">Metal-binding</keyword>
<dbReference type="GO" id="GO:0004222">
    <property type="term" value="F:metalloendopeptidase activity"/>
    <property type="evidence" value="ECO:0007669"/>
    <property type="project" value="InterPro"/>
</dbReference>
<evidence type="ECO:0000256" key="6">
    <source>
        <dbReference type="ARBA" id="ARBA00022833"/>
    </source>
</evidence>
<dbReference type="Pfam" id="PF05649">
    <property type="entry name" value="Peptidase_M13_N"/>
    <property type="match status" value="1"/>
</dbReference>
<dbReference type="Pfam" id="PF01431">
    <property type="entry name" value="Peptidase_M13"/>
    <property type="match status" value="1"/>
</dbReference>
<keyword evidence="6" id="KW-0862">Zinc</keyword>
<evidence type="ECO:0000259" key="9">
    <source>
        <dbReference type="Pfam" id="PF05649"/>
    </source>
</evidence>
<dbReference type="SUPFAM" id="SSF55486">
    <property type="entry name" value="Metalloproteases ('zincins'), catalytic domain"/>
    <property type="match status" value="1"/>
</dbReference>
<keyword evidence="5" id="KW-0378">Hydrolase</keyword>
<dbReference type="Gene3D" id="3.40.390.10">
    <property type="entry name" value="Collagenase (Catalytic Domain)"/>
    <property type="match status" value="1"/>
</dbReference>
<evidence type="ECO:0000313" key="11">
    <source>
        <dbReference type="Proteomes" id="UP000821837"/>
    </source>
</evidence>
<dbReference type="InterPro" id="IPR000718">
    <property type="entry name" value="Peptidase_M13"/>
</dbReference>
<comment type="similarity">
    <text evidence="2">Belongs to the peptidase M13 family.</text>
</comment>
<keyword evidence="7" id="KW-0482">Metalloprotease</keyword>
<dbReference type="InterPro" id="IPR042089">
    <property type="entry name" value="Peptidase_M13_dom_2"/>
</dbReference>
<accession>A0A9D4Q3F7</accession>
<dbReference type="Proteomes" id="UP000821837">
    <property type="component" value="Chromosome 3"/>
</dbReference>
<dbReference type="PRINTS" id="PR00786">
    <property type="entry name" value="NEPRILYSIN"/>
</dbReference>
<evidence type="ECO:0000256" key="4">
    <source>
        <dbReference type="ARBA" id="ARBA00022723"/>
    </source>
</evidence>
<reference evidence="10" key="1">
    <citation type="journal article" date="2020" name="Cell">
        <title>Large-Scale Comparative Analyses of Tick Genomes Elucidate Their Genetic Diversity and Vector Capacities.</title>
        <authorList>
            <consortium name="Tick Genome and Microbiome Consortium (TIGMIC)"/>
            <person name="Jia N."/>
            <person name="Wang J."/>
            <person name="Shi W."/>
            <person name="Du L."/>
            <person name="Sun Y."/>
            <person name="Zhan W."/>
            <person name="Jiang J.F."/>
            <person name="Wang Q."/>
            <person name="Zhang B."/>
            <person name="Ji P."/>
            <person name="Bell-Sakyi L."/>
            <person name="Cui X.M."/>
            <person name="Yuan T.T."/>
            <person name="Jiang B.G."/>
            <person name="Yang W.F."/>
            <person name="Lam T.T."/>
            <person name="Chang Q.C."/>
            <person name="Ding S.J."/>
            <person name="Wang X.J."/>
            <person name="Zhu J.G."/>
            <person name="Ruan X.D."/>
            <person name="Zhao L."/>
            <person name="Wei J.T."/>
            <person name="Ye R.Z."/>
            <person name="Que T.C."/>
            <person name="Du C.H."/>
            <person name="Zhou Y.H."/>
            <person name="Cheng J.X."/>
            <person name="Dai P.F."/>
            <person name="Guo W.B."/>
            <person name="Han X.H."/>
            <person name="Huang E.J."/>
            <person name="Li L.F."/>
            <person name="Wei W."/>
            <person name="Gao Y.C."/>
            <person name="Liu J.Z."/>
            <person name="Shao H.Z."/>
            <person name="Wang X."/>
            <person name="Wang C.C."/>
            <person name="Yang T.C."/>
            <person name="Huo Q.B."/>
            <person name="Li W."/>
            <person name="Chen H.Y."/>
            <person name="Chen S.E."/>
            <person name="Zhou L.G."/>
            <person name="Ni X.B."/>
            <person name="Tian J.H."/>
            <person name="Sheng Y."/>
            <person name="Liu T."/>
            <person name="Pan Y.S."/>
            <person name="Xia L.Y."/>
            <person name="Li J."/>
            <person name="Zhao F."/>
            <person name="Cao W.C."/>
        </authorList>
    </citation>
    <scope>NUCLEOTIDE SEQUENCE</scope>
    <source>
        <strain evidence="10">Rsan-2018</strain>
    </source>
</reference>
<feature type="domain" description="Peptidase M13 N-terminal" evidence="9">
    <location>
        <begin position="4"/>
        <end position="364"/>
    </location>
</feature>
<evidence type="ECO:0000256" key="1">
    <source>
        <dbReference type="ARBA" id="ARBA00001947"/>
    </source>
</evidence>
<evidence type="ECO:0000256" key="7">
    <source>
        <dbReference type="ARBA" id="ARBA00023049"/>
    </source>
</evidence>
<dbReference type="PANTHER" id="PTHR11733">
    <property type="entry name" value="ZINC METALLOPROTEASE FAMILY M13 NEPRILYSIN-RELATED"/>
    <property type="match status" value="1"/>
</dbReference>
<dbReference type="InterPro" id="IPR018497">
    <property type="entry name" value="Peptidase_M13_C"/>
</dbReference>
<dbReference type="VEuPathDB" id="VectorBase:RSAN_031612"/>
<proteinExistence type="inferred from homology"/>
<dbReference type="Gene3D" id="1.10.1380.10">
    <property type="entry name" value="Neutral endopeptidase , domain2"/>
    <property type="match status" value="1"/>
</dbReference>
<keyword evidence="3" id="KW-0645">Protease</keyword>
<sequence length="624" mass="69479">MRSFEKLSIRVHLSFFKRLLVMDHEDTVQTPSRAHRQVAQLVQRCFQQALSGPDQLDLVRSVMMEHGLTWPPQQQPHPSLLDSLVGLSLTRGLHPLLRIKPGPFAERPGFYALHLDVDLVVVNEWNSIRSRLISKGALGGFFRDISVLLSGREPNPRVIERLIALDNMAATVFLPALGVQAGAAFSYVRFSSIQDHAGEFFQGRLLLNAVNRVLPEGRNLSQQDKIGVTRSLQLRLLGHLLLREQYSDTLRGYAAIMLARQLAHSSSKALTRIQFSEYGSHIRAVLLSMSGCITVAADRFSYATGDMLIRWFFAPDKMAAVRSVVSRVFNATHTGWLQLGWTDDVIREQGLQLINNFQTLIGRPANLSTLAQLDSYYSYLPVLRGTFAEMLLSVERSRATLANGLLGALTPSFPSVPFQVPMIVANAFYVPTHNAVVVPPALLFAPFFDQRAPAPMNYGSLGHIIGHEFTHGFDPEYIGEESWSKQSRSSYNARLACLQELYNNVSLTATGIPFGDTARILSLLQDPVSWRSEPLVAATSTLHPDGPPWCVLHSLNWPPWERLNHRSTSPRVERCAAPPQAATPCWPAIKGLPAYFTATGHGGIENMRITQNPLVFIAQITQWK</sequence>
<dbReference type="PROSITE" id="PS51885">
    <property type="entry name" value="NEPRILYSIN"/>
    <property type="match status" value="1"/>
</dbReference>
<evidence type="ECO:0000256" key="2">
    <source>
        <dbReference type="ARBA" id="ARBA00007357"/>
    </source>
</evidence>
<evidence type="ECO:0000256" key="3">
    <source>
        <dbReference type="ARBA" id="ARBA00022670"/>
    </source>
</evidence>
<dbReference type="InterPro" id="IPR008753">
    <property type="entry name" value="Peptidase_M13_N"/>
</dbReference>
<evidence type="ECO:0000256" key="5">
    <source>
        <dbReference type="ARBA" id="ARBA00022801"/>
    </source>
</evidence>
<evidence type="ECO:0000313" key="10">
    <source>
        <dbReference type="EMBL" id="KAH7963639.1"/>
    </source>
</evidence>
<dbReference type="InterPro" id="IPR024079">
    <property type="entry name" value="MetalloPept_cat_dom_sf"/>
</dbReference>
<dbReference type="AlphaFoldDB" id="A0A9D4Q3F7"/>
<comment type="cofactor">
    <cofactor evidence="1">
        <name>Zn(2+)</name>
        <dbReference type="ChEBI" id="CHEBI:29105"/>
    </cofactor>
</comment>
<dbReference type="GO" id="GO:0016485">
    <property type="term" value="P:protein processing"/>
    <property type="evidence" value="ECO:0007669"/>
    <property type="project" value="TreeGrafter"/>
</dbReference>